<feature type="compositionally biased region" description="Basic and acidic residues" evidence="1">
    <location>
        <begin position="32"/>
        <end position="42"/>
    </location>
</feature>
<proteinExistence type="predicted"/>
<sequence>MIAQDRDYHATGNGNSTLSDTTGESDTTPVGRFHENRAELHAGRGNYTEQTREDVTGIMQGKHECARATVGASF</sequence>
<evidence type="ECO:0000256" key="1">
    <source>
        <dbReference type="SAM" id="MobiDB-lite"/>
    </source>
</evidence>
<reference evidence="3" key="1">
    <citation type="submission" date="2016-11" db="UniProtKB">
        <authorList>
            <consortium name="WormBaseParasite"/>
        </authorList>
    </citation>
    <scope>IDENTIFICATION</scope>
</reference>
<keyword evidence="2" id="KW-1185">Reference proteome</keyword>
<feature type="region of interest" description="Disordered" evidence="1">
    <location>
        <begin position="1"/>
        <end position="51"/>
    </location>
</feature>
<protein>
    <submittedName>
        <fullName evidence="3">Catalase</fullName>
    </submittedName>
</protein>
<evidence type="ECO:0000313" key="3">
    <source>
        <dbReference type="WBParaSite" id="L893_g23790.t1"/>
    </source>
</evidence>
<dbReference type="WBParaSite" id="L893_g23790.t1">
    <property type="protein sequence ID" value="L893_g23790.t1"/>
    <property type="gene ID" value="L893_g23790"/>
</dbReference>
<feature type="compositionally biased region" description="Polar residues" evidence="1">
    <location>
        <begin position="12"/>
        <end position="28"/>
    </location>
</feature>
<dbReference type="AlphaFoldDB" id="A0A1I7Z820"/>
<accession>A0A1I7Z820</accession>
<organism evidence="2 3">
    <name type="scientific">Steinernema glaseri</name>
    <dbReference type="NCBI Taxonomy" id="37863"/>
    <lineage>
        <taxon>Eukaryota</taxon>
        <taxon>Metazoa</taxon>
        <taxon>Ecdysozoa</taxon>
        <taxon>Nematoda</taxon>
        <taxon>Chromadorea</taxon>
        <taxon>Rhabditida</taxon>
        <taxon>Tylenchina</taxon>
        <taxon>Panagrolaimomorpha</taxon>
        <taxon>Strongyloidoidea</taxon>
        <taxon>Steinernematidae</taxon>
        <taxon>Steinernema</taxon>
    </lineage>
</organism>
<name>A0A1I7Z820_9BILA</name>
<dbReference type="Proteomes" id="UP000095287">
    <property type="component" value="Unplaced"/>
</dbReference>
<evidence type="ECO:0000313" key="2">
    <source>
        <dbReference type="Proteomes" id="UP000095287"/>
    </source>
</evidence>